<gene>
    <name evidence="3" type="ORF">LG45_11700</name>
</gene>
<organism evidence="3 4">
    <name type="scientific">Flavobacterium aquatile LMG 4008 = ATCC 11947</name>
    <dbReference type="NCBI Taxonomy" id="1453498"/>
    <lineage>
        <taxon>Bacteria</taxon>
        <taxon>Pseudomonadati</taxon>
        <taxon>Bacteroidota</taxon>
        <taxon>Flavobacteriia</taxon>
        <taxon>Flavobacteriales</taxon>
        <taxon>Flavobacteriaceae</taxon>
        <taxon>Flavobacterium</taxon>
    </lineage>
</organism>
<keyword evidence="1" id="KW-1133">Transmembrane helix</keyword>
<dbReference type="OrthoDB" id="9794725at2"/>
<reference evidence="3 4" key="1">
    <citation type="submission" date="2014-09" db="EMBL/GenBank/DDBJ databases">
        <title>Whole Genome Shotgun of Flavobacterium aquatile LMG 4008.</title>
        <authorList>
            <person name="Gale A.N."/>
            <person name="Pipes S.E."/>
            <person name="Newman J.D."/>
        </authorList>
    </citation>
    <scope>NUCLEOTIDE SEQUENCE [LARGE SCALE GENOMIC DNA]</scope>
    <source>
        <strain evidence="3 4">LMG 4008</strain>
    </source>
</reference>
<dbReference type="InterPro" id="IPR013830">
    <property type="entry name" value="SGNH_hydro"/>
</dbReference>
<dbReference type="GO" id="GO:0004622">
    <property type="term" value="F:phosphatidylcholine lysophospholipase activity"/>
    <property type="evidence" value="ECO:0007669"/>
    <property type="project" value="TreeGrafter"/>
</dbReference>
<keyword evidence="4" id="KW-1185">Reference proteome</keyword>
<protein>
    <submittedName>
        <fullName evidence="3">Acylhydrolase</fullName>
    </submittedName>
</protein>
<keyword evidence="3" id="KW-0378">Hydrolase</keyword>
<dbReference type="PANTHER" id="PTHR30383">
    <property type="entry name" value="THIOESTERASE 1/PROTEASE 1/LYSOPHOSPHOLIPASE L1"/>
    <property type="match status" value="1"/>
</dbReference>
<sequence>MKVNLKAIVIQIVILVFTPLFIFSQNDIMTNDWANLKKYDSENKQLSTTPSSNRIVFMGDSITEFWKVNDSSFFDKSKINRGISGQTTSQMMLRFPQDVISLKPKAVIILAGINDIAENTGPISNEGILENIISMTELAKANNIKVVLCSVLPANRFNWNSKISPSNRVIELNKMIQSYTVKNKIIYVDFYSQMVDDEDGLQKRFGEDGVHPNKEGYLLMKSIVNEAIEKL</sequence>
<dbReference type="Pfam" id="PF13472">
    <property type="entry name" value="Lipase_GDSL_2"/>
    <property type="match status" value="1"/>
</dbReference>
<comment type="caution">
    <text evidence="3">The sequence shown here is derived from an EMBL/GenBank/DDBJ whole genome shotgun (WGS) entry which is preliminary data.</text>
</comment>
<dbReference type="EMBL" id="JRHH01000004">
    <property type="protein sequence ID" value="KGD67778.1"/>
    <property type="molecule type" value="Genomic_DNA"/>
</dbReference>
<dbReference type="AlphaFoldDB" id="A0A095TZF3"/>
<feature type="domain" description="SGNH hydrolase-type esterase" evidence="2">
    <location>
        <begin position="57"/>
        <end position="217"/>
    </location>
</feature>
<evidence type="ECO:0000313" key="4">
    <source>
        <dbReference type="Proteomes" id="UP000029554"/>
    </source>
</evidence>
<dbReference type="SUPFAM" id="SSF52266">
    <property type="entry name" value="SGNH hydrolase"/>
    <property type="match status" value="1"/>
</dbReference>
<dbReference type="InterPro" id="IPR036514">
    <property type="entry name" value="SGNH_hydro_sf"/>
</dbReference>
<feature type="transmembrane region" description="Helical" evidence="1">
    <location>
        <begin position="7"/>
        <end position="24"/>
    </location>
</feature>
<evidence type="ECO:0000256" key="1">
    <source>
        <dbReference type="SAM" id="Phobius"/>
    </source>
</evidence>
<dbReference type="eggNOG" id="COG2755">
    <property type="taxonomic scope" value="Bacteria"/>
</dbReference>
<evidence type="ECO:0000313" key="3">
    <source>
        <dbReference type="EMBL" id="KGD67778.1"/>
    </source>
</evidence>
<keyword evidence="1" id="KW-0812">Transmembrane</keyword>
<evidence type="ECO:0000259" key="2">
    <source>
        <dbReference type="Pfam" id="PF13472"/>
    </source>
</evidence>
<name>A0A095TZF3_9FLAO</name>
<dbReference type="STRING" id="1453498.LG45_11700"/>
<keyword evidence="1" id="KW-0472">Membrane</keyword>
<dbReference type="RefSeq" id="WP_035127277.1">
    <property type="nucleotide sequence ID" value="NZ_JRHH01000004.1"/>
</dbReference>
<dbReference type="Gene3D" id="3.40.50.1110">
    <property type="entry name" value="SGNH hydrolase"/>
    <property type="match status" value="1"/>
</dbReference>
<dbReference type="PANTHER" id="PTHR30383:SF5">
    <property type="entry name" value="SGNH HYDROLASE-TYPE ESTERASE DOMAIN-CONTAINING PROTEIN"/>
    <property type="match status" value="1"/>
</dbReference>
<dbReference type="Proteomes" id="UP000029554">
    <property type="component" value="Unassembled WGS sequence"/>
</dbReference>
<dbReference type="InterPro" id="IPR051532">
    <property type="entry name" value="Ester_Hydrolysis_Enzymes"/>
</dbReference>
<proteinExistence type="predicted"/>
<accession>A0A095TZF3</accession>